<gene>
    <name evidence="1" type="ORF">C0V70_07710</name>
</gene>
<accession>A0A2K9NSC5</accession>
<dbReference type="AlphaFoldDB" id="A0A2K9NSC5"/>
<organism evidence="1 2">
    <name type="scientific">Bacteriovorax stolpii</name>
    <name type="common">Bdellovibrio stolpii</name>
    <dbReference type="NCBI Taxonomy" id="960"/>
    <lineage>
        <taxon>Bacteria</taxon>
        <taxon>Pseudomonadati</taxon>
        <taxon>Bdellovibrionota</taxon>
        <taxon>Bacteriovoracia</taxon>
        <taxon>Bacteriovoracales</taxon>
        <taxon>Bacteriovoracaceae</taxon>
        <taxon>Bacteriovorax</taxon>
    </lineage>
</organism>
<dbReference type="Proteomes" id="UP000235584">
    <property type="component" value="Chromosome"/>
</dbReference>
<dbReference type="EMBL" id="CP025704">
    <property type="protein sequence ID" value="AUN97995.1"/>
    <property type="molecule type" value="Genomic_DNA"/>
</dbReference>
<dbReference type="KEGG" id="bsto:C0V70_07710"/>
<protein>
    <submittedName>
        <fullName evidence="1">Uncharacterized protein</fullName>
    </submittedName>
</protein>
<dbReference type="RefSeq" id="WP_102243286.1">
    <property type="nucleotide sequence ID" value="NZ_CP025704.1"/>
</dbReference>
<reference evidence="1 2" key="1">
    <citation type="submission" date="2018-01" db="EMBL/GenBank/DDBJ databases">
        <title>Complete genome sequence of Bacteriovorax stolpii DSM12778.</title>
        <authorList>
            <person name="Tang B."/>
            <person name="Chang J."/>
        </authorList>
    </citation>
    <scope>NUCLEOTIDE SEQUENCE [LARGE SCALE GENOMIC DNA]</scope>
    <source>
        <strain evidence="1 2">DSM 12778</strain>
    </source>
</reference>
<name>A0A2K9NSC5_BACTC</name>
<evidence type="ECO:0000313" key="2">
    <source>
        <dbReference type="Proteomes" id="UP000235584"/>
    </source>
</evidence>
<sequence length="145" mass="17049">MEKVKYDLLRAMIIIVLVSVVASAVVSSSNNLLKIVAMTTSVTFIVMPIIVGRLWFFNKKSKNGVYFSKNEITIFDGDEEYHYPWAMLQIEYKILIPFYCKRIIFSLEKEKRQIYKYDISLFNSKSFYFLVKKYAPSTHSFPKKN</sequence>
<keyword evidence="2" id="KW-1185">Reference proteome</keyword>
<evidence type="ECO:0000313" key="1">
    <source>
        <dbReference type="EMBL" id="AUN97995.1"/>
    </source>
</evidence>
<proteinExistence type="predicted"/>